<reference evidence="1" key="1">
    <citation type="submission" date="2023-10" db="EMBL/GenBank/DDBJ databases">
        <title>Amphibacter perezi, gen. nov., sp. nov. a novel taxa of the family Comamonadaceae, class Betaproteobacteria isolated from the skin microbiota of Pelophylax perezi from different populations.</title>
        <authorList>
            <person name="Costa S."/>
            <person name="Proenca D.N."/>
            <person name="Lopes I."/>
            <person name="Morais P.V."/>
        </authorList>
    </citation>
    <scope>NUCLEOTIDE SEQUENCE</scope>
    <source>
        <strain evidence="1">SL12-8</strain>
    </source>
</reference>
<protein>
    <submittedName>
        <fullName evidence="1">Na+/H+ antiporter subunit E</fullName>
    </submittedName>
</protein>
<proteinExistence type="predicted"/>
<organism evidence="1 2">
    <name type="scientific">Amphibiibacter pelophylacis</name>
    <dbReference type="NCBI Taxonomy" id="1799477"/>
    <lineage>
        <taxon>Bacteria</taxon>
        <taxon>Pseudomonadati</taxon>
        <taxon>Pseudomonadota</taxon>
        <taxon>Betaproteobacteria</taxon>
        <taxon>Burkholderiales</taxon>
        <taxon>Sphaerotilaceae</taxon>
        <taxon>Amphibiibacter</taxon>
    </lineage>
</organism>
<evidence type="ECO:0000313" key="2">
    <source>
        <dbReference type="Proteomes" id="UP001364695"/>
    </source>
</evidence>
<dbReference type="Proteomes" id="UP001364695">
    <property type="component" value="Unassembled WGS sequence"/>
</dbReference>
<comment type="caution">
    <text evidence="1">The sequence shown here is derived from an EMBL/GenBank/DDBJ whole genome shotgun (WGS) entry which is preliminary data.</text>
</comment>
<accession>A0ACC6P0B4</accession>
<keyword evidence="2" id="KW-1185">Reference proteome</keyword>
<evidence type="ECO:0000313" key="1">
    <source>
        <dbReference type="EMBL" id="MEJ7137683.1"/>
    </source>
</evidence>
<gene>
    <name evidence="1" type="ORF">RV045_04455</name>
</gene>
<dbReference type="EMBL" id="JAWDIE010000005">
    <property type="protein sequence ID" value="MEJ7137683.1"/>
    <property type="molecule type" value="Genomic_DNA"/>
</dbReference>
<sequence length="170" mass="19153">MKPLRRPLWPHPLWSLILAASWLLLNQTLAPGHLLWALLLAFVLPRWLHPFLLPVGHIHWRWLPGLVGVVLFDIVKSALILGRQVLGRTDTLQPAWVCVPLASEHVLANALLASIVTTTPGTMSVDIDPRRRCLWVHAVHAPDAQGVADDIRTRYERPLLRLFGLPEMPT</sequence>
<name>A0ACC6P0B4_9BURK</name>